<gene>
    <name evidence="2" type="ORF">Ctma_0336</name>
</gene>
<protein>
    <submittedName>
        <fullName evidence="2">Uncharacterized protein</fullName>
    </submittedName>
</protein>
<sequence>MPYDLISDNYLILIYYDVIIFLRKNKAHIMKKILLLTLTLFSLSANSAIYLEFEKLEGASGDVKSGITKCKDARDCMRKVNWAWKTGRAVDCARLTMWRKDSSNKEAVKIWVRDFRSPYWKAKQEALIWGDDLD</sequence>
<reference evidence="2" key="1">
    <citation type="submission" date="2023-10" db="EMBL/GenBank/DDBJ databases">
        <title>The first scallop-associated chemosynthetic bacterial symbiont.</title>
        <authorList>
            <person name="Lin Y.-T."/>
            <person name="Sun J."/>
            <person name="Ip J.C.-H."/>
            <person name="He X."/>
            <person name="Gao Z.-M."/>
            <person name="Perez M."/>
            <person name="Xu T."/>
            <person name="Qian P.-Y."/>
            <person name="Qiu J.-W."/>
        </authorList>
    </citation>
    <scope>NUCLEOTIDE SEQUENCE</scope>
    <source>
        <strain evidence="2">Gill1</strain>
    </source>
</reference>
<keyword evidence="1" id="KW-0472">Membrane</keyword>
<dbReference type="AlphaFoldDB" id="A0AAU6PF55"/>
<feature type="transmembrane region" description="Helical" evidence="1">
    <location>
        <begin position="6"/>
        <end position="22"/>
    </location>
</feature>
<keyword evidence="1" id="KW-0812">Transmembrane</keyword>
<evidence type="ECO:0000313" key="2">
    <source>
        <dbReference type="EMBL" id="WXT99632.1"/>
    </source>
</evidence>
<evidence type="ECO:0000256" key="1">
    <source>
        <dbReference type="SAM" id="Phobius"/>
    </source>
</evidence>
<keyword evidence="1" id="KW-1133">Transmembrane helix</keyword>
<proteinExistence type="predicted"/>
<name>A0AAU6PF55_9GAMM</name>
<accession>A0AAU6PF55</accession>
<dbReference type="EMBL" id="CP138327">
    <property type="protein sequence ID" value="WXT99632.1"/>
    <property type="molecule type" value="Genomic_DNA"/>
</dbReference>
<organism evidence="2">
    <name type="scientific">Catillopecten margaritatus gill symbiont</name>
    <dbReference type="NCBI Taxonomy" id="3083288"/>
    <lineage>
        <taxon>Bacteria</taxon>
        <taxon>Pseudomonadati</taxon>
        <taxon>Pseudomonadota</taxon>
        <taxon>Gammaproteobacteria</taxon>
        <taxon>sulfur-oxidizing symbionts</taxon>
    </lineage>
</organism>